<dbReference type="GO" id="GO:1904680">
    <property type="term" value="F:peptide transmembrane transporter activity"/>
    <property type="evidence" value="ECO:0007669"/>
    <property type="project" value="TreeGrafter"/>
</dbReference>
<dbReference type="GO" id="GO:0043190">
    <property type="term" value="C:ATP-binding cassette (ABC) transporter complex"/>
    <property type="evidence" value="ECO:0007669"/>
    <property type="project" value="InterPro"/>
</dbReference>
<dbReference type="CDD" id="cd00995">
    <property type="entry name" value="PBP2_NikA_DppA_OppA_like"/>
    <property type="match status" value="1"/>
</dbReference>
<keyword evidence="4" id="KW-1185">Reference proteome</keyword>
<dbReference type="GO" id="GO:0042597">
    <property type="term" value="C:periplasmic space"/>
    <property type="evidence" value="ECO:0007669"/>
    <property type="project" value="UniProtKB-ARBA"/>
</dbReference>
<dbReference type="Gene3D" id="3.40.190.10">
    <property type="entry name" value="Periplasmic binding protein-like II"/>
    <property type="match status" value="1"/>
</dbReference>
<dbReference type="RefSeq" id="WP_143657897.1">
    <property type="nucleotide sequence ID" value="NZ_MWQN01000001.1"/>
</dbReference>
<keyword evidence="1" id="KW-0732">Signal</keyword>
<proteinExistence type="predicted"/>
<dbReference type="InterPro" id="IPR039424">
    <property type="entry name" value="SBP_5"/>
</dbReference>
<sequence>MAHARPFALRARRRAAAVVAVIGLLAAAGCGSDSGEPPSAVGTPRAGGSLDILATSDARSLDPFLPSYAAQADGNRMAALYDSLLWTNPVTGSVQPQLAESLNPVEGSGNKIWSLRMRPNLRFTDGTVFDAAAVKINWDTHAVPTTNSRQRDATVGMKSQIGADALELRIILDKPNGNFDRLVARSLSFIASPKAIAEGVDKLAEHPVGAGPFMLAPGGWVKGDHLTLVKNQTYWQGPTKPYLDSITFRYESSGTAAVDRVKKGKADVANVSDAFTLKAARAAGIGIESLALSGGQLLSFDTSGGPTANPDVRRAIVLALSSEEINRRVFGGAGTPARGIFNQATALANPQLSAPENKPQQAAELFAKVTDKGAKPMRIKFIAPKSAAIDELGRYMKETLEKFPGVTLDVETADLSEFVKRSNLADAFDVKVSQLLADDPEPVVYQYLHRGSPGNCCFYGDDAVDRSLDEARNTTDPSRRRAAYTQLQLQLDRDMPLWVYQEAVVAGVFHSGITGVQLCNDGIFLFDRLGKKG</sequence>
<dbReference type="Gene3D" id="3.10.105.10">
    <property type="entry name" value="Dipeptide-binding Protein, Domain 3"/>
    <property type="match status" value="1"/>
</dbReference>
<dbReference type="PANTHER" id="PTHR30290">
    <property type="entry name" value="PERIPLASMIC BINDING COMPONENT OF ABC TRANSPORTER"/>
    <property type="match status" value="1"/>
</dbReference>
<dbReference type="EMBL" id="MWQN01000001">
    <property type="protein sequence ID" value="OPC80938.1"/>
    <property type="molecule type" value="Genomic_DNA"/>
</dbReference>
<dbReference type="SUPFAM" id="SSF53850">
    <property type="entry name" value="Periplasmic binding protein-like II"/>
    <property type="match status" value="1"/>
</dbReference>
<protein>
    <recommendedName>
        <fullName evidence="2">Solute-binding protein family 5 domain-containing protein</fullName>
    </recommendedName>
</protein>
<dbReference type="Pfam" id="PF00496">
    <property type="entry name" value="SBP_bac_5"/>
    <property type="match status" value="1"/>
</dbReference>
<dbReference type="Proteomes" id="UP000190037">
    <property type="component" value="Unassembled WGS sequence"/>
</dbReference>
<dbReference type="STRING" id="159449.B4N89_08260"/>
<dbReference type="PIRSF" id="PIRSF002741">
    <property type="entry name" value="MppA"/>
    <property type="match status" value="1"/>
</dbReference>
<accession>A0A1T3NVW1</accession>
<evidence type="ECO:0000313" key="4">
    <source>
        <dbReference type="Proteomes" id="UP000190037"/>
    </source>
</evidence>
<dbReference type="OrthoDB" id="9046151at2"/>
<feature type="domain" description="Solute-binding protein family 5" evidence="2">
    <location>
        <begin position="94"/>
        <end position="451"/>
    </location>
</feature>
<comment type="caution">
    <text evidence="3">The sequence shown here is derived from an EMBL/GenBank/DDBJ whole genome shotgun (WGS) entry which is preliminary data.</text>
</comment>
<dbReference type="AlphaFoldDB" id="A0A1T3NVW1"/>
<dbReference type="GO" id="GO:0015833">
    <property type="term" value="P:peptide transport"/>
    <property type="evidence" value="ECO:0007669"/>
    <property type="project" value="TreeGrafter"/>
</dbReference>
<gene>
    <name evidence="3" type="ORF">B4N89_08260</name>
</gene>
<evidence type="ECO:0000256" key="1">
    <source>
        <dbReference type="ARBA" id="ARBA00022729"/>
    </source>
</evidence>
<name>A0A1T3NVW1_9ACTN</name>
<dbReference type="eggNOG" id="COG0747">
    <property type="taxonomic scope" value="Bacteria"/>
</dbReference>
<organism evidence="3 4">
    <name type="scientific">Embleya scabrispora</name>
    <dbReference type="NCBI Taxonomy" id="159449"/>
    <lineage>
        <taxon>Bacteria</taxon>
        <taxon>Bacillati</taxon>
        <taxon>Actinomycetota</taxon>
        <taxon>Actinomycetes</taxon>
        <taxon>Kitasatosporales</taxon>
        <taxon>Streptomycetaceae</taxon>
        <taxon>Embleya</taxon>
    </lineage>
</organism>
<dbReference type="PANTHER" id="PTHR30290:SF38">
    <property type="entry name" value="D,D-DIPEPTIDE-BINDING PERIPLASMIC PROTEIN DDPA-RELATED"/>
    <property type="match status" value="1"/>
</dbReference>
<dbReference type="PROSITE" id="PS51257">
    <property type="entry name" value="PROKAR_LIPOPROTEIN"/>
    <property type="match status" value="1"/>
</dbReference>
<evidence type="ECO:0000313" key="3">
    <source>
        <dbReference type="EMBL" id="OPC80938.1"/>
    </source>
</evidence>
<evidence type="ECO:0000259" key="2">
    <source>
        <dbReference type="Pfam" id="PF00496"/>
    </source>
</evidence>
<reference evidence="3 4" key="1">
    <citation type="submission" date="2017-03" db="EMBL/GenBank/DDBJ databases">
        <title>Draft genome sequence of Streptomyces scabrisporus NF3, endophyte isolated from Amphipterygium adstringens.</title>
        <authorList>
            <person name="Vazquez M."/>
            <person name="Ceapa C.D."/>
            <person name="Rodriguez Luna D."/>
            <person name="Sanchez Esquivel S."/>
        </authorList>
    </citation>
    <scope>NUCLEOTIDE SEQUENCE [LARGE SCALE GENOMIC DNA]</scope>
    <source>
        <strain evidence="3 4">NF3</strain>
    </source>
</reference>
<dbReference type="InterPro" id="IPR030678">
    <property type="entry name" value="Peptide/Ni-bd"/>
</dbReference>
<dbReference type="InterPro" id="IPR000914">
    <property type="entry name" value="SBP_5_dom"/>
</dbReference>